<dbReference type="Proteomes" id="UP000694415">
    <property type="component" value="Unplaced"/>
</dbReference>
<name>A0A8C6H5P2_MUSSI</name>
<organism evidence="1 2">
    <name type="scientific">Mus spicilegus</name>
    <name type="common">Mound-building mouse</name>
    <dbReference type="NCBI Taxonomy" id="10103"/>
    <lineage>
        <taxon>Eukaryota</taxon>
        <taxon>Metazoa</taxon>
        <taxon>Chordata</taxon>
        <taxon>Craniata</taxon>
        <taxon>Vertebrata</taxon>
        <taxon>Euteleostomi</taxon>
        <taxon>Mammalia</taxon>
        <taxon>Eutheria</taxon>
        <taxon>Euarchontoglires</taxon>
        <taxon>Glires</taxon>
        <taxon>Rodentia</taxon>
        <taxon>Myomorpha</taxon>
        <taxon>Muroidea</taxon>
        <taxon>Muridae</taxon>
        <taxon>Murinae</taxon>
        <taxon>Mus</taxon>
        <taxon>Mus</taxon>
    </lineage>
</organism>
<sequence>MLGSSHTVGWVRPETGQTEQHRLQFRFNIVNLAYLTNMVSVAHSVVLVPIVPDMSAVLLVLCPFRIHHFLFPPHISPSLAQDLLWDQICKLIALFILGPRQLPFCI</sequence>
<accession>A0A8C6H5P2</accession>
<proteinExistence type="predicted"/>
<protein>
    <submittedName>
        <fullName evidence="1">Uncharacterized protein</fullName>
    </submittedName>
</protein>
<reference evidence="1" key="2">
    <citation type="submission" date="2025-09" db="UniProtKB">
        <authorList>
            <consortium name="Ensembl"/>
        </authorList>
    </citation>
    <scope>IDENTIFICATION</scope>
</reference>
<evidence type="ECO:0000313" key="1">
    <source>
        <dbReference type="Ensembl" id="ENSMSIP00000016583.1"/>
    </source>
</evidence>
<dbReference type="Ensembl" id="ENSMSIT00000021017.1">
    <property type="protein sequence ID" value="ENSMSIP00000016583.1"/>
    <property type="gene ID" value="ENSMSIG00000014230.1"/>
</dbReference>
<evidence type="ECO:0000313" key="2">
    <source>
        <dbReference type="Proteomes" id="UP000694415"/>
    </source>
</evidence>
<keyword evidence="2" id="KW-1185">Reference proteome</keyword>
<reference evidence="1" key="1">
    <citation type="submission" date="2025-08" db="UniProtKB">
        <authorList>
            <consortium name="Ensembl"/>
        </authorList>
    </citation>
    <scope>IDENTIFICATION</scope>
</reference>
<dbReference type="AlphaFoldDB" id="A0A8C6H5P2"/>